<dbReference type="EMBL" id="CAJOAZ010008978">
    <property type="protein sequence ID" value="CAF4194779.1"/>
    <property type="molecule type" value="Genomic_DNA"/>
</dbReference>
<keyword evidence="1" id="KW-0732">Signal</keyword>
<dbReference type="InterPro" id="IPR006202">
    <property type="entry name" value="Neur_chan_lig-bd"/>
</dbReference>
<organism evidence="3 4">
    <name type="scientific">Adineta steineri</name>
    <dbReference type="NCBI Taxonomy" id="433720"/>
    <lineage>
        <taxon>Eukaryota</taxon>
        <taxon>Metazoa</taxon>
        <taxon>Spiralia</taxon>
        <taxon>Gnathifera</taxon>
        <taxon>Rotifera</taxon>
        <taxon>Eurotatoria</taxon>
        <taxon>Bdelloidea</taxon>
        <taxon>Adinetida</taxon>
        <taxon>Adinetidae</taxon>
        <taxon>Adineta</taxon>
    </lineage>
</organism>
<sequence>MMIQLRLFLTIMIIRIHAAVDPVITNVDPKHELLTEIAGRYRLAARHLRETQSSLPFELQFPIHDIIKIDGATNEIVIRATIRMDYQFEFLHWDSNDTRSRYHDIDEIVLTKSTLQSLWLPDLRFLDDESISFNIERESAKINRDG</sequence>
<dbReference type="GO" id="GO:0016020">
    <property type="term" value="C:membrane"/>
    <property type="evidence" value="ECO:0007669"/>
    <property type="project" value="InterPro"/>
</dbReference>
<evidence type="ECO:0000256" key="1">
    <source>
        <dbReference type="SAM" id="SignalP"/>
    </source>
</evidence>
<feature type="domain" description="Neurotransmitter-gated ion-channel ligand-binding" evidence="2">
    <location>
        <begin position="31"/>
        <end position="145"/>
    </location>
</feature>
<dbReference type="Pfam" id="PF02931">
    <property type="entry name" value="Neur_chan_LBD"/>
    <property type="match status" value="1"/>
</dbReference>
<accession>A0A820B337</accession>
<dbReference type="Gene3D" id="2.70.170.10">
    <property type="entry name" value="Neurotransmitter-gated ion-channel ligand-binding domain"/>
    <property type="match status" value="1"/>
</dbReference>
<dbReference type="InterPro" id="IPR036734">
    <property type="entry name" value="Neur_chan_lig-bd_sf"/>
</dbReference>
<evidence type="ECO:0000313" key="3">
    <source>
        <dbReference type="EMBL" id="CAF4194779.1"/>
    </source>
</evidence>
<dbReference type="Proteomes" id="UP000663844">
    <property type="component" value="Unassembled WGS sequence"/>
</dbReference>
<dbReference type="SUPFAM" id="SSF63712">
    <property type="entry name" value="Nicotinic receptor ligand binding domain-like"/>
    <property type="match status" value="1"/>
</dbReference>
<reference evidence="3" key="1">
    <citation type="submission" date="2021-02" db="EMBL/GenBank/DDBJ databases">
        <authorList>
            <person name="Nowell W R."/>
        </authorList>
    </citation>
    <scope>NUCLEOTIDE SEQUENCE</scope>
</reference>
<dbReference type="GO" id="GO:0005230">
    <property type="term" value="F:extracellular ligand-gated monoatomic ion channel activity"/>
    <property type="evidence" value="ECO:0007669"/>
    <property type="project" value="InterPro"/>
</dbReference>
<feature type="non-terminal residue" evidence="3">
    <location>
        <position position="1"/>
    </location>
</feature>
<protein>
    <recommendedName>
        <fullName evidence="2">Neurotransmitter-gated ion-channel ligand-binding domain-containing protein</fullName>
    </recommendedName>
</protein>
<evidence type="ECO:0000259" key="2">
    <source>
        <dbReference type="Pfam" id="PF02931"/>
    </source>
</evidence>
<feature type="signal peptide" evidence="1">
    <location>
        <begin position="1"/>
        <end position="18"/>
    </location>
</feature>
<gene>
    <name evidence="3" type="ORF">OXD698_LOCUS40497</name>
</gene>
<name>A0A820B337_9BILA</name>
<proteinExistence type="predicted"/>
<dbReference type="AlphaFoldDB" id="A0A820B337"/>
<comment type="caution">
    <text evidence="3">The sequence shown here is derived from an EMBL/GenBank/DDBJ whole genome shotgun (WGS) entry which is preliminary data.</text>
</comment>
<feature type="chain" id="PRO_5032746691" description="Neurotransmitter-gated ion-channel ligand-binding domain-containing protein" evidence="1">
    <location>
        <begin position="19"/>
        <end position="146"/>
    </location>
</feature>
<evidence type="ECO:0000313" key="4">
    <source>
        <dbReference type="Proteomes" id="UP000663844"/>
    </source>
</evidence>